<dbReference type="PANTHER" id="PTHR43280:SF32">
    <property type="entry name" value="TRANSCRIPTIONAL REGULATORY PROTEIN"/>
    <property type="match status" value="1"/>
</dbReference>
<dbReference type="EMBL" id="BMJH01000001">
    <property type="protein sequence ID" value="GGC63335.1"/>
    <property type="molecule type" value="Genomic_DNA"/>
</dbReference>
<dbReference type="AlphaFoldDB" id="A0A916XC94"/>
<accession>A0A916XC94</accession>
<evidence type="ECO:0000256" key="3">
    <source>
        <dbReference type="ARBA" id="ARBA00023163"/>
    </source>
</evidence>
<dbReference type="SUPFAM" id="SSF51215">
    <property type="entry name" value="Regulatory protein AraC"/>
    <property type="match status" value="1"/>
</dbReference>
<dbReference type="Pfam" id="PF12833">
    <property type="entry name" value="HTH_18"/>
    <property type="match status" value="1"/>
</dbReference>
<evidence type="ECO:0000313" key="6">
    <source>
        <dbReference type="Proteomes" id="UP000641514"/>
    </source>
</evidence>
<evidence type="ECO:0000313" key="5">
    <source>
        <dbReference type="EMBL" id="GGC63335.1"/>
    </source>
</evidence>
<dbReference type="InterPro" id="IPR009057">
    <property type="entry name" value="Homeodomain-like_sf"/>
</dbReference>
<feature type="domain" description="HTH araC/xylS-type" evidence="4">
    <location>
        <begin position="154"/>
        <end position="256"/>
    </location>
</feature>
<reference evidence="5" key="1">
    <citation type="journal article" date="2014" name="Int. J. Syst. Evol. Microbiol.">
        <title>Complete genome sequence of Corynebacterium casei LMG S-19264T (=DSM 44701T), isolated from a smear-ripened cheese.</title>
        <authorList>
            <consortium name="US DOE Joint Genome Institute (JGI-PGF)"/>
            <person name="Walter F."/>
            <person name="Albersmeier A."/>
            <person name="Kalinowski J."/>
            <person name="Ruckert C."/>
        </authorList>
    </citation>
    <scope>NUCLEOTIDE SEQUENCE</scope>
    <source>
        <strain evidence="5">CGMCC 1.15478</strain>
    </source>
</reference>
<proteinExistence type="predicted"/>
<dbReference type="InterPro" id="IPR018060">
    <property type="entry name" value="HTH_AraC"/>
</dbReference>
<keyword evidence="6" id="KW-1185">Reference proteome</keyword>
<comment type="caution">
    <text evidence="5">The sequence shown here is derived from an EMBL/GenBank/DDBJ whole genome shotgun (WGS) entry which is preliminary data.</text>
</comment>
<dbReference type="SUPFAM" id="SSF46689">
    <property type="entry name" value="Homeodomain-like"/>
    <property type="match status" value="1"/>
</dbReference>
<evidence type="ECO:0000256" key="1">
    <source>
        <dbReference type="ARBA" id="ARBA00023015"/>
    </source>
</evidence>
<dbReference type="Proteomes" id="UP000641514">
    <property type="component" value="Unassembled WGS sequence"/>
</dbReference>
<dbReference type="PROSITE" id="PS01124">
    <property type="entry name" value="HTH_ARAC_FAMILY_2"/>
    <property type="match status" value="1"/>
</dbReference>
<name>A0A916XC94_9ACTN</name>
<dbReference type="InterPro" id="IPR037923">
    <property type="entry name" value="HTH-like"/>
</dbReference>
<sequence>MRDRVGQAEFADPQCPHFHLLTLVTGGNGRHEIDFMSSEFTSGAVWWVHPGQVQRWGDVYAYDATVVLFEDAALDSTTQSLLSTSEVHRQCCWHEVDPSVLALFEHLAWSYGNQSSSRPGASAALLRHNLATILLTLRALTPDGKDPARGHADASIVELFSAAVERGFATTRSVGDYAHEVGYSEKTLTRSVRAATGFTAKQYIDARVMLESKRLLAHTRSTTSSIATQLGFTDVSNFAKFFATRAGMSPSDFRTSLGRTNH</sequence>
<evidence type="ECO:0000256" key="2">
    <source>
        <dbReference type="ARBA" id="ARBA00023125"/>
    </source>
</evidence>
<reference evidence="5" key="2">
    <citation type="submission" date="2020-09" db="EMBL/GenBank/DDBJ databases">
        <authorList>
            <person name="Sun Q."/>
            <person name="Zhou Y."/>
        </authorList>
    </citation>
    <scope>NUCLEOTIDE SEQUENCE</scope>
    <source>
        <strain evidence="5">CGMCC 1.15478</strain>
    </source>
</reference>
<dbReference type="GO" id="GO:0043565">
    <property type="term" value="F:sequence-specific DNA binding"/>
    <property type="evidence" value="ECO:0007669"/>
    <property type="project" value="InterPro"/>
</dbReference>
<dbReference type="SMART" id="SM00342">
    <property type="entry name" value="HTH_ARAC"/>
    <property type="match status" value="1"/>
</dbReference>
<keyword evidence="3" id="KW-0804">Transcription</keyword>
<organism evidence="5 6">
    <name type="scientific">Hoyosella rhizosphaerae</name>
    <dbReference type="NCBI Taxonomy" id="1755582"/>
    <lineage>
        <taxon>Bacteria</taxon>
        <taxon>Bacillati</taxon>
        <taxon>Actinomycetota</taxon>
        <taxon>Actinomycetes</taxon>
        <taxon>Mycobacteriales</taxon>
        <taxon>Hoyosellaceae</taxon>
        <taxon>Hoyosella</taxon>
    </lineage>
</organism>
<keyword evidence="1" id="KW-0805">Transcription regulation</keyword>
<keyword evidence="2" id="KW-0238">DNA-binding</keyword>
<gene>
    <name evidence="5" type="ORF">GCM10011410_14720</name>
</gene>
<dbReference type="GO" id="GO:0003700">
    <property type="term" value="F:DNA-binding transcription factor activity"/>
    <property type="evidence" value="ECO:0007669"/>
    <property type="project" value="InterPro"/>
</dbReference>
<protein>
    <submittedName>
        <fullName evidence="5">Transcriptional regulator</fullName>
    </submittedName>
</protein>
<evidence type="ECO:0000259" key="4">
    <source>
        <dbReference type="PROSITE" id="PS01124"/>
    </source>
</evidence>
<dbReference type="PANTHER" id="PTHR43280">
    <property type="entry name" value="ARAC-FAMILY TRANSCRIPTIONAL REGULATOR"/>
    <property type="match status" value="1"/>
</dbReference>
<dbReference type="Gene3D" id="1.10.10.60">
    <property type="entry name" value="Homeodomain-like"/>
    <property type="match status" value="1"/>
</dbReference>